<dbReference type="AlphaFoldDB" id="A0A4R1YME3"/>
<gene>
    <name evidence="3" type="ORF">EV216_12532</name>
</gene>
<feature type="transmembrane region" description="Helical" evidence="2">
    <location>
        <begin position="12"/>
        <end position="34"/>
    </location>
</feature>
<dbReference type="EMBL" id="SLVM01000025">
    <property type="protein sequence ID" value="TCM78652.1"/>
    <property type="molecule type" value="Genomic_DNA"/>
</dbReference>
<organism evidence="3 4">
    <name type="scientific">Rhodovulum steppense</name>
    <dbReference type="NCBI Taxonomy" id="540251"/>
    <lineage>
        <taxon>Bacteria</taxon>
        <taxon>Pseudomonadati</taxon>
        <taxon>Pseudomonadota</taxon>
        <taxon>Alphaproteobacteria</taxon>
        <taxon>Rhodobacterales</taxon>
        <taxon>Paracoccaceae</taxon>
        <taxon>Rhodovulum</taxon>
    </lineage>
</organism>
<name>A0A4R1YME3_9RHOB</name>
<dbReference type="GO" id="GO:0004519">
    <property type="term" value="F:endonuclease activity"/>
    <property type="evidence" value="ECO:0007669"/>
    <property type="project" value="UniProtKB-KW"/>
</dbReference>
<accession>A0A4R1YME3</accession>
<feature type="compositionally biased region" description="Low complexity" evidence="1">
    <location>
        <begin position="105"/>
        <end position="121"/>
    </location>
</feature>
<keyword evidence="2" id="KW-0812">Transmembrane</keyword>
<feature type="compositionally biased region" description="Low complexity" evidence="1">
    <location>
        <begin position="129"/>
        <end position="143"/>
    </location>
</feature>
<protein>
    <submittedName>
        <fullName evidence="3">Putative flap endonuclease-1-like 5' DNA nuclease</fullName>
    </submittedName>
</protein>
<evidence type="ECO:0000313" key="4">
    <source>
        <dbReference type="Proteomes" id="UP000295277"/>
    </source>
</evidence>
<keyword evidence="3" id="KW-0540">Nuclease</keyword>
<dbReference type="Proteomes" id="UP000295277">
    <property type="component" value="Unassembled WGS sequence"/>
</dbReference>
<keyword evidence="2" id="KW-0472">Membrane</keyword>
<comment type="caution">
    <text evidence="3">The sequence shown here is derived from an EMBL/GenBank/DDBJ whole genome shotgun (WGS) entry which is preliminary data.</text>
</comment>
<keyword evidence="3" id="KW-0255">Endonuclease</keyword>
<evidence type="ECO:0000256" key="2">
    <source>
        <dbReference type="SAM" id="Phobius"/>
    </source>
</evidence>
<evidence type="ECO:0000256" key="1">
    <source>
        <dbReference type="SAM" id="MobiDB-lite"/>
    </source>
</evidence>
<keyword evidence="2" id="KW-1133">Transmembrane helix</keyword>
<keyword evidence="3" id="KW-0378">Hydrolase</keyword>
<proteinExistence type="predicted"/>
<keyword evidence="4" id="KW-1185">Reference proteome</keyword>
<feature type="transmembrane region" description="Helical" evidence="2">
    <location>
        <begin position="40"/>
        <end position="61"/>
    </location>
</feature>
<sequence length="235" mass="24687">MNISRSEAKFKMAIFWWLLAAVIGVTVMAFLVWIGIWALVAFAAGAGTGIVAGFFLIANFCRTNEEMAASAKALREGEAARKPYLDANAAKVLVSAKKPGADAAKVAPTVPKSAPKAAAAPKPAPKPAAAPAVAPAAAPAPVAETGKRPASLKAPRKGGADDLTRIKGVGAKLEKLCNDLGFYHYDQIAKWTPEEVAWVDENLEGFKGRVSRDEWVAQAKILAAGGETEFSKKTD</sequence>
<feature type="region of interest" description="Disordered" evidence="1">
    <location>
        <begin position="105"/>
        <end position="161"/>
    </location>
</feature>
<dbReference type="Gene3D" id="1.10.150.20">
    <property type="entry name" value="5' to 3' exonuclease, C-terminal subdomain"/>
    <property type="match status" value="1"/>
</dbReference>
<evidence type="ECO:0000313" key="3">
    <source>
        <dbReference type="EMBL" id="TCM78652.1"/>
    </source>
</evidence>
<reference evidence="3 4" key="1">
    <citation type="submission" date="2019-03" db="EMBL/GenBank/DDBJ databases">
        <title>Genomic Encyclopedia of Type Strains, Phase IV (KMG-IV): sequencing the most valuable type-strain genomes for metagenomic binning, comparative biology and taxonomic classification.</title>
        <authorList>
            <person name="Goeker M."/>
        </authorList>
    </citation>
    <scope>NUCLEOTIDE SEQUENCE [LARGE SCALE GENOMIC DNA]</scope>
    <source>
        <strain evidence="3 4">DSM 21153</strain>
    </source>
</reference>